<reference evidence="1 2" key="1">
    <citation type="journal article" date="2022" name="Plant J.">
        <title>Chromosome-level genome of Camellia lanceoleosa provides a valuable resource for understanding genome evolution and self-incompatibility.</title>
        <authorList>
            <person name="Gong W."/>
            <person name="Xiao S."/>
            <person name="Wang L."/>
            <person name="Liao Z."/>
            <person name="Chang Y."/>
            <person name="Mo W."/>
            <person name="Hu G."/>
            <person name="Li W."/>
            <person name="Zhao G."/>
            <person name="Zhu H."/>
            <person name="Hu X."/>
            <person name="Ji K."/>
            <person name="Xiang X."/>
            <person name="Song Q."/>
            <person name="Yuan D."/>
            <person name="Jin S."/>
            <person name="Zhang L."/>
        </authorList>
    </citation>
    <scope>NUCLEOTIDE SEQUENCE [LARGE SCALE GENOMIC DNA]</scope>
    <source>
        <strain evidence="1">SQ_2022a</strain>
    </source>
</reference>
<evidence type="ECO:0000313" key="2">
    <source>
        <dbReference type="Proteomes" id="UP001060215"/>
    </source>
</evidence>
<keyword evidence="2" id="KW-1185">Reference proteome</keyword>
<comment type="caution">
    <text evidence="1">The sequence shown here is derived from an EMBL/GenBank/DDBJ whole genome shotgun (WGS) entry which is preliminary data.</text>
</comment>
<organism evidence="1 2">
    <name type="scientific">Camellia lanceoleosa</name>
    <dbReference type="NCBI Taxonomy" id="1840588"/>
    <lineage>
        <taxon>Eukaryota</taxon>
        <taxon>Viridiplantae</taxon>
        <taxon>Streptophyta</taxon>
        <taxon>Embryophyta</taxon>
        <taxon>Tracheophyta</taxon>
        <taxon>Spermatophyta</taxon>
        <taxon>Magnoliopsida</taxon>
        <taxon>eudicotyledons</taxon>
        <taxon>Gunneridae</taxon>
        <taxon>Pentapetalae</taxon>
        <taxon>asterids</taxon>
        <taxon>Ericales</taxon>
        <taxon>Theaceae</taxon>
        <taxon>Camellia</taxon>
    </lineage>
</organism>
<dbReference type="EMBL" id="CM045758">
    <property type="protein sequence ID" value="KAI8030686.1"/>
    <property type="molecule type" value="Genomic_DNA"/>
</dbReference>
<evidence type="ECO:0000313" key="1">
    <source>
        <dbReference type="EMBL" id="KAI8030686.1"/>
    </source>
</evidence>
<proteinExistence type="predicted"/>
<name>A0ACC0J2G5_9ERIC</name>
<gene>
    <name evidence="1" type="ORF">LOK49_LG01G02380</name>
</gene>
<accession>A0ACC0J2G5</accession>
<sequence length="119" mass="13217">MSVFVTISRNMWEEAKELGKEGTFNNNISKPAPPLGIESMPSEQLMPYVSKNLAMTNAIEALSDDNINFIGIHGIEGVGKTTLVKEIGKQAKSNKLFDEAMMVIVSQNLDIKNLRFKMK</sequence>
<dbReference type="Proteomes" id="UP001060215">
    <property type="component" value="Chromosome 1"/>
</dbReference>
<protein>
    <submittedName>
        <fullName evidence="1">Disease resistance protein</fullName>
    </submittedName>
</protein>